<dbReference type="PANTHER" id="PTHR46455:SF2">
    <property type="entry name" value="AT24727P"/>
    <property type="match status" value="1"/>
</dbReference>
<reference evidence="7" key="1">
    <citation type="submission" date="2015-12" db="EMBL/GenBank/DDBJ databases">
        <title>De novo transcriptome assembly of four potential Pierce s Disease insect vectors from Arizona vineyards.</title>
        <authorList>
            <person name="Tassone E.E."/>
        </authorList>
    </citation>
    <scope>NUCLEOTIDE SEQUENCE</scope>
</reference>
<dbReference type="GO" id="GO:0008170">
    <property type="term" value="F:N-methyltransferase activity"/>
    <property type="evidence" value="ECO:0007669"/>
    <property type="project" value="UniProtKB-ARBA"/>
</dbReference>
<organism evidence="7">
    <name type="scientific">Clastoptera arizonana</name>
    <name type="common">Arizona spittle bug</name>
    <dbReference type="NCBI Taxonomy" id="38151"/>
    <lineage>
        <taxon>Eukaryota</taxon>
        <taxon>Metazoa</taxon>
        <taxon>Ecdysozoa</taxon>
        <taxon>Arthropoda</taxon>
        <taxon>Hexapoda</taxon>
        <taxon>Insecta</taxon>
        <taxon>Pterygota</taxon>
        <taxon>Neoptera</taxon>
        <taxon>Paraneoptera</taxon>
        <taxon>Hemiptera</taxon>
        <taxon>Auchenorrhyncha</taxon>
        <taxon>Cercopoidea</taxon>
        <taxon>Clastopteridae</taxon>
        <taxon>Clastoptera</taxon>
    </lineage>
</organism>
<evidence type="ECO:0000256" key="4">
    <source>
        <dbReference type="PROSITE-ProRule" id="PRU00134"/>
    </source>
</evidence>
<dbReference type="InterPro" id="IPR053010">
    <property type="entry name" value="SET_SmydA-8"/>
</dbReference>
<protein>
    <recommendedName>
        <fullName evidence="8">MYND-type domain-containing protein</fullName>
    </recommendedName>
</protein>
<proteinExistence type="predicted"/>
<evidence type="ECO:0000313" key="7">
    <source>
        <dbReference type="EMBL" id="JAS17656.1"/>
    </source>
</evidence>
<evidence type="ECO:0008006" key="8">
    <source>
        <dbReference type="Google" id="ProtNLM"/>
    </source>
</evidence>
<dbReference type="SMART" id="SM00317">
    <property type="entry name" value="SET"/>
    <property type="match status" value="1"/>
</dbReference>
<dbReference type="InterPro" id="IPR002893">
    <property type="entry name" value="Znf_MYND"/>
</dbReference>
<keyword evidence="3" id="KW-0862">Zinc</keyword>
<gene>
    <name evidence="7" type="ORF">g.3933</name>
</gene>
<evidence type="ECO:0000256" key="2">
    <source>
        <dbReference type="ARBA" id="ARBA00022771"/>
    </source>
</evidence>
<sequence>MATITELPDDLTSTCALCNKLALLKCGACKLVSYCNKEHQKQHWAQHKVSCRPFEVKSSSNSGRYLTASREIKIDENLIVESSIVLGPKIVDPEPVCLGCLRPQTGPVRCPNCLWPVCSAQCPGLFDAHKHAAECMILSIRRGKHSESKNFRYEIITPLRCLILQRKNPHKWKQIMSMEAHMDKRGLETDTYRYIDKNIAKHLQSEYLSKLDSDLLGNTTTEVIHRLCGVLDVNALNVRIGNSDLIGLYPTASLLSHSCLPNTKHTFTDMKITVSASSKIEKGELLTLTYTPVLWGTQARRDHLSATKYISCVCERCTDPTELNTYFSALKCLSESEEVPCSGYHLPTSPLDDDALWACNKCSITLTAEEVNSVVTSLGNEVEFVMHLGLKKPLIDDLEDLLKKLCTLLHPQHYLCYTVCHSLIQLYGHQPGFQHKELPQHLLERKAELCRKLLNITFTLDPGKCRLALYAAVLQYELHAVLVELSNRNINSAESLQYLNEATSLLEQEIDVLKNEVEFSSGEQMRILAKNSLKSVKILLKDKFNLG</sequence>
<dbReference type="Gene3D" id="2.170.270.10">
    <property type="entry name" value="SET domain"/>
    <property type="match status" value="1"/>
</dbReference>
<evidence type="ECO:0000259" key="6">
    <source>
        <dbReference type="PROSITE" id="PS50865"/>
    </source>
</evidence>
<feature type="domain" description="SET" evidence="5">
    <location>
        <begin position="52"/>
        <end position="291"/>
    </location>
</feature>
<feature type="domain" description="MYND-type" evidence="6">
    <location>
        <begin position="15"/>
        <end position="51"/>
    </location>
</feature>
<dbReference type="Pfam" id="PF00856">
    <property type="entry name" value="SET"/>
    <property type="match status" value="1"/>
</dbReference>
<dbReference type="Gene3D" id="1.10.220.160">
    <property type="match status" value="1"/>
</dbReference>
<keyword evidence="2 4" id="KW-0863">Zinc-finger</keyword>
<dbReference type="AlphaFoldDB" id="A0A1B6CVY0"/>
<dbReference type="PROSITE" id="PS50280">
    <property type="entry name" value="SET"/>
    <property type="match status" value="1"/>
</dbReference>
<dbReference type="PANTHER" id="PTHR46455">
    <property type="entry name" value="SET AND MYND DOMAIN CONTAINING, ARTHROPOD-SPECIFIC, MEMBER 4, ISOFORM A"/>
    <property type="match status" value="1"/>
</dbReference>
<keyword evidence="1" id="KW-0479">Metal-binding</keyword>
<dbReference type="Pfam" id="PF01753">
    <property type="entry name" value="zf-MYND"/>
    <property type="match status" value="1"/>
</dbReference>
<accession>A0A1B6CVY0</accession>
<name>A0A1B6CVY0_9HEMI</name>
<dbReference type="SUPFAM" id="SSF144232">
    <property type="entry name" value="HIT/MYND zinc finger-like"/>
    <property type="match status" value="1"/>
</dbReference>
<evidence type="ECO:0000256" key="1">
    <source>
        <dbReference type="ARBA" id="ARBA00022723"/>
    </source>
</evidence>
<dbReference type="SUPFAM" id="SSF82199">
    <property type="entry name" value="SET domain"/>
    <property type="match status" value="1"/>
</dbReference>
<evidence type="ECO:0000259" key="5">
    <source>
        <dbReference type="PROSITE" id="PS50280"/>
    </source>
</evidence>
<dbReference type="PROSITE" id="PS50865">
    <property type="entry name" value="ZF_MYND_2"/>
    <property type="match status" value="1"/>
</dbReference>
<dbReference type="InterPro" id="IPR046341">
    <property type="entry name" value="SET_dom_sf"/>
</dbReference>
<dbReference type="PROSITE" id="PS01360">
    <property type="entry name" value="ZF_MYND_1"/>
    <property type="match status" value="1"/>
</dbReference>
<dbReference type="EMBL" id="GEDC01019642">
    <property type="protein sequence ID" value="JAS17656.1"/>
    <property type="molecule type" value="Transcribed_RNA"/>
</dbReference>
<dbReference type="Gene3D" id="6.10.140.2220">
    <property type="match status" value="2"/>
</dbReference>
<dbReference type="InterPro" id="IPR001214">
    <property type="entry name" value="SET_dom"/>
</dbReference>
<dbReference type="GO" id="GO:0008276">
    <property type="term" value="F:protein methyltransferase activity"/>
    <property type="evidence" value="ECO:0007669"/>
    <property type="project" value="UniProtKB-ARBA"/>
</dbReference>
<dbReference type="GO" id="GO:0008270">
    <property type="term" value="F:zinc ion binding"/>
    <property type="evidence" value="ECO:0007669"/>
    <property type="project" value="UniProtKB-KW"/>
</dbReference>
<dbReference type="GO" id="GO:0008757">
    <property type="term" value="F:S-adenosylmethionine-dependent methyltransferase activity"/>
    <property type="evidence" value="ECO:0007669"/>
    <property type="project" value="UniProtKB-ARBA"/>
</dbReference>
<dbReference type="CDD" id="cd20071">
    <property type="entry name" value="SET_SMYD"/>
    <property type="match status" value="1"/>
</dbReference>
<evidence type="ECO:0000256" key="3">
    <source>
        <dbReference type="ARBA" id="ARBA00022833"/>
    </source>
</evidence>